<keyword evidence="3 6" id="KW-0812">Transmembrane</keyword>
<organism evidence="8 9">
    <name type="scientific">Mycolicibacterium tusciae</name>
    <dbReference type="NCBI Taxonomy" id="75922"/>
    <lineage>
        <taxon>Bacteria</taxon>
        <taxon>Bacillati</taxon>
        <taxon>Actinomycetota</taxon>
        <taxon>Actinomycetes</taxon>
        <taxon>Mycobacteriales</taxon>
        <taxon>Mycobacteriaceae</taxon>
        <taxon>Mycolicibacterium</taxon>
    </lineage>
</organism>
<keyword evidence="5 6" id="KW-0472">Membrane</keyword>
<keyword evidence="2" id="KW-1003">Cell membrane</keyword>
<feature type="transmembrane region" description="Helical" evidence="6">
    <location>
        <begin position="239"/>
        <end position="259"/>
    </location>
</feature>
<dbReference type="PANTHER" id="PTHR43124">
    <property type="entry name" value="PURINE EFFLUX PUMP PBUE"/>
    <property type="match status" value="1"/>
</dbReference>
<feature type="transmembrane region" description="Helical" evidence="6">
    <location>
        <begin position="136"/>
        <end position="157"/>
    </location>
</feature>
<dbReference type="GO" id="GO:0005886">
    <property type="term" value="C:plasma membrane"/>
    <property type="evidence" value="ECO:0007669"/>
    <property type="project" value="UniProtKB-SubCell"/>
</dbReference>
<evidence type="ECO:0000256" key="3">
    <source>
        <dbReference type="ARBA" id="ARBA00022692"/>
    </source>
</evidence>
<reference evidence="8 9" key="1">
    <citation type="submission" date="2017-02" db="EMBL/GenBank/DDBJ databases">
        <title>The new phylogeny of genus Mycobacterium.</title>
        <authorList>
            <person name="Tortoli E."/>
            <person name="Trovato A."/>
            <person name="Cirillo D.M."/>
        </authorList>
    </citation>
    <scope>NUCLEOTIDE SEQUENCE [LARGE SCALE GENOMIC DNA]</scope>
    <source>
        <strain evidence="8 9">DSM 44338</strain>
    </source>
</reference>
<feature type="transmembrane region" description="Helical" evidence="6">
    <location>
        <begin position="47"/>
        <end position="67"/>
    </location>
</feature>
<protein>
    <submittedName>
        <fullName evidence="8">Arabinose ABC transporter permease</fullName>
    </submittedName>
</protein>
<feature type="transmembrane region" description="Helical" evidence="6">
    <location>
        <begin position="163"/>
        <end position="181"/>
    </location>
</feature>
<evidence type="ECO:0000313" key="8">
    <source>
        <dbReference type="EMBL" id="ORB66931.1"/>
    </source>
</evidence>
<dbReference type="InterPro" id="IPR020846">
    <property type="entry name" value="MFS_dom"/>
</dbReference>
<evidence type="ECO:0000256" key="6">
    <source>
        <dbReference type="SAM" id="Phobius"/>
    </source>
</evidence>
<dbReference type="RefSeq" id="WP_083124875.1">
    <property type="nucleotide sequence ID" value="NZ_MVIM01000003.1"/>
</dbReference>
<feature type="transmembrane region" description="Helical" evidence="6">
    <location>
        <begin position="74"/>
        <end position="93"/>
    </location>
</feature>
<feature type="transmembrane region" description="Helical" evidence="6">
    <location>
        <begin position="266"/>
        <end position="284"/>
    </location>
</feature>
<dbReference type="PANTHER" id="PTHR43124:SF3">
    <property type="entry name" value="CHLORAMPHENICOL EFFLUX PUMP RV0191"/>
    <property type="match status" value="1"/>
</dbReference>
<name>A0A1X0JVV2_9MYCO</name>
<dbReference type="PROSITE" id="PS51257">
    <property type="entry name" value="PROKAR_LIPOPROTEIN"/>
    <property type="match status" value="1"/>
</dbReference>
<dbReference type="InterPro" id="IPR050189">
    <property type="entry name" value="MFS_Efflux_Transporters"/>
</dbReference>
<proteinExistence type="predicted"/>
<dbReference type="InterPro" id="IPR036259">
    <property type="entry name" value="MFS_trans_sf"/>
</dbReference>
<feature type="domain" description="Major facilitator superfamily (MFS) profile" evidence="7">
    <location>
        <begin position="1"/>
        <end position="375"/>
    </location>
</feature>
<dbReference type="InterPro" id="IPR010645">
    <property type="entry name" value="MFS_4"/>
</dbReference>
<sequence length="380" mass="38008">MTRRGYFLVAAGTALIACCYGFARFTYGLFAPVFTDAFELTPTLTGVIGAGSYVGYCAAIVVSLVLTERLGARWVAAAAGVVATVGISIVAVATSAWVLAAGVLVAGCSTGIASPPLAAAVAQFVPSAAADRAQTVVNGGTGVGVVLSAPIALALFTHWRLAWAVYAILAVLVTIAVILAIPSTSGLPAQAAAERSWRPGSFGLIAASLMMGIGSIAVWTFGRDLITTVGGADTTRSSLMWIVLGAAGIIGALAGDAVGRFGLRRAWIAATVTMAAASVLLALVPSNLVAVIVAAALFGAAYISLTGLLLLWSVRLYPDRTSFGVGLSFFTIAAGQALGAPAAGLLIDAVGAAAAFVTIALVGLSVVALRPAGSAQPRNA</sequence>
<keyword evidence="4 6" id="KW-1133">Transmembrane helix</keyword>
<feature type="transmembrane region" description="Helical" evidence="6">
    <location>
        <begin position="290"/>
        <end position="311"/>
    </location>
</feature>
<dbReference type="OrthoDB" id="2957247at2"/>
<feature type="transmembrane region" description="Helical" evidence="6">
    <location>
        <begin position="202"/>
        <end position="219"/>
    </location>
</feature>
<feature type="transmembrane region" description="Helical" evidence="6">
    <location>
        <begin position="349"/>
        <end position="369"/>
    </location>
</feature>
<evidence type="ECO:0000256" key="1">
    <source>
        <dbReference type="ARBA" id="ARBA00004651"/>
    </source>
</evidence>
<evidence type="ECO:0000313" key="9">
    <source>
        <dbReference type="Proteomes" id="UP000192411"/>
    </source>
</evidence>
<feature type="transmembrane region" description="Helical" evidence="6">
    <location>
        <begin position="323"/>
        <end position="343"/>
    </location>
</feature>
<feature type="transmembrane region" description="Helical" evidence="6">
    <location>
        <begin position="99"/>
        <end position="124"/>
    </location>
</feature>
<evidence type="ECO:0000256" key="5">
    <source>
        <dbReference type="ARBA" id="ARBA00023136"/>
    </source>
</evidence>
<dbReference type="Proteomes" id="UP000192411">
    <property type="component" value="Unassembled WGS sequence"/>
</dbReference>
<dbReference type="AlphaFoldDB" id="A0A1X0JVV2"/>
<dbReference type="EMBL" id="MVIM01000003">
    <property type="protein sequence ID" value="ORB66931.1"/>
    <property type="molecule type" value="Genomic_DNA"/>
</dbReference>
<dbReference type="Gene3D" id="1.20.1250.20">
    <property type="entry name" value="MFS general substrate transporter like domains"/>
    <property type="match status" value="1"/>
</dbReference>
<dbReference type="PROSITE" id="PS50850">
    <property type="entry name" value="MFS"/>
    <property type="match status" value="1"/>
</dbReference>
<accession>A0A1X0JVV2</accession>
<dbReference type="Pfam" id="PF06779">
    <property type="entry name" value="MFS_4"/>
    <property type="match status" value="1"/>
</dbReference>
<evidence type="ECO:0000256" key="4">
    <source>
        <dbReference type="ARBA" id="ARBA00022989"/>
    </source>
</evidence>
<evidence type="ECO:0000256" key="2">
    <source>
        <dbReference type="ARBA" id="ARBA00022475"/>
    </source>
</evidence>
<dbReference type="STRING" id="75922.BST47_07645"/>
<dbReference type="GO" id="GO:0022857">
    <property type="term" value="F:transmembrane transporter activity"/>
    <property type="evidence" value="ECO:0007669"/>
    <property type="project" value="InterPro"/>
</dbReference>
<keyword evidence="9" id="KW-1185">Reference proteome</keyword>
<dbReference type="SUPFAM" id="SSF103473">
    <property type="entry name" value="MFS general substrate transporter"/>
    <property type="match status" value="1"/>
</dbReference>
<evidence type="ECO:0000259" key="7">
    <source>
        <dbReference type="PROSITE" id="PS50850"/>
    </source>
</evidence>
<comment type="caution">
    <text evidence="8">The sequence shown here is derived from an EMBL/GenBank/DDBJ whole genome shotgun (WGS) entry which is preliminary data.</text>
</comment>
<comment type="subcellular location">
    <subcellularLocation>
        <location evidence="1">Cell membrane</location>
        <topology evidence="1">Multi-pass membrane protein</topology>
    </subcellularLocation>
</comment>
<gene>
    <name evidence="8" type="ORF">BST47_07645</name>
</gene>